<evidence type="ECO:0000256" key="6">
    <source>
        <dbReference type="ARBA" id="ARBA00022927"/>
    </source>
</evidence>
<evidence type="ECO:0000313" key="9">
    <source>
        <dbReference type="Ensembl" id="ENSELUP00000056033.1"/>
    </source>
</evidence>
<dbReference type="GeneTree" id="ENSGT00940000153139"/>
<reference evidence="9" key="2">
    <citation type="submission" date="2020-02" db="EMBL/GenBank/DDBJ databases">
        <title>Esox lucius (northern pike) genome, fEsoLuc1, primary haplotype.</title>
        <authorList>
            <person name="Myers G."/>
            <person name="Karagic N."/>
            <person name="Meyer A."/>
            <person name="Pippel M."/>
            <person name="Reichard M."/>
            <person name="Winkler S."/>
            <person name="Tracey A."/>
            <person name="Sims Y."/>
            <person name="Howe K."/>
            <person name="Rhie A."/>
            <person name="Formenti G."/>
            <person name="Durbin R."/>
            <person name="Fedrigo O."/>
            <person name="Jarvis E.D."/>
        </authorList>
    </citation>
    <scope>NUCLEOTIDE SEQUENCE [LARGE SCALE GENOMIC DNA]</scope>
</reference>
<dbReference type="GO" id="GO:0005737">
    <property type="term" value="C:cytoplasm"/>
    <property type="evidence" value="ECO:0007669"/>
    <property type="project" value="UniProtKB-SubCell"/>
</dbReference>
<gene>
    <name evidence="9" type="primary">XPO7</name>
</gene>
<evidence type="ECO:0000256" key="3">
    <source>
        <dbReference type="ARBA" id="ARBA00009466"/>
    </source>
</evidence>
<name>A0A6Q2XR70_ESOLU</name>
<dbReference type="InterPro" id="IPR001494">
    <property type="entry name" value="Importin-beta_N"/>
</dbReference>
<feature type="domain" description="Importin N-terminal" evidence="8">
    <location>
        <begin position="62"/>
        <end position="128"/>
    </location>
</feature>
<dbReference type="AlphaFoldDB" id="A0A6Q2XR70"/>
<dbReference type="InterPro" id="IPR011989">
    <property type="entry name" value="ARM-like"/>
</dbReference>
<evidence type="ECO:0000313" key="10">
    <source>
        <dbReference type="Proteomes" id="UP000265140"/>
    </source>
</evidence>
<keyword evidence="7" id="KW-0539">Nucleus</keyword>
<dbReference type="GO" id="GO:0031267">
    <property type="term" value="F:small GTPase binding"/>
    <property type="evidence" value="ECO:0007669"/>
    <property type="project" value="InterPro"/>
</dbReference>
<dbReference type="FunFam" id="1.25.10.10:FF:000042">
    <property type="entry name" value="exportin-7 isoform X1"/>
    <property type="match status" value="1"/>
</dbReference>
<organism evidence="9 10">
    <name type="scientific">Esox lucius</name>
    <name type="common">Northern pike</name>
    <dbReference type="NCBI Taxonomy" id="8010"/>
    <lineage>
        <taxon>Eukaryota</taxon>
        <taxon>Metazoa</taxon>
        <taxon>Chordata</taxon>
        <taxon>Craniata</taxon>
        <taxon>Vertebrata</taxon>
        <taxon>Euteleostomi</taxon>
        <taxon>Actinopterygii</taxon>
        <taxon>Neopterygii</taxon>
        <taxon>Teleostei</taxon>
        <taxon>Protacanthopterygii</taxon>
        <taxon>Esociformes</taxon>
        <taxon>Esocidae</taxon>
        <taxon>Esox</taxon>
    </lineage>
</organism>
<keyword evidence="4" id="KW-0813">Transport</keyword>
<evidence type="ECO:0000259" key="8">
    <source>
        <dbReference type="PROSITE" id="PS50166"/>
    </source>
</evidence>
<dbReference type="PANTHER" id="PTHR12596:SF2">
    <property type="entry name" value="EXPORTIN-7 ISOFORM X1"/>
    <property type="match status" value="1"/>
</dbReference>
<keyword evidence="5" id="KW-0963">Cytoplasm</keyword>
<dbReference type="InterPro" id="IPR044189">
    <property type="entry name" value="XPO4/7-like"/>
</dbReference>
<evidence type="ECO:0000256" key="5">
    <source>
        <dbReference type="ARBA" id="ARBA00022490"/>
    </source>
</evidence>
<dbReference type="PANTHER" id="PTHR12596">
    <property type="entry name" value="EXPORTIN 4,7-RELATED"/>
    <property type="match status" value="1"/>
</dbReference>
<dbReference type="PROSITE" id="PS50166">
    <property type="entry name" value="IMPORTIN_B_NT"/>
    <property type="match status" value="1"/>
</dbReference>
<dbReference type="GO" id="GO:0006611">
    <property type="term" value="P:protein export from nucleus"/>
    <property type="evidence" value="ECO:0007669"/>
    <property type="project" value="TreeGrafter"/>
</dbReference>
<protein>
    <recommendedName>
        <fullName evidence="8">Importin N-terminal domain-containing protein</fullName>
    </recommendedName>
</protein>
<evidence type="ECO:0000256" key="7">
    <source>
        <dbReference type="ARBA" id="ARBA00023242"/>
    </source>
</evidence>
<keyword evidence="10" id="KW-1185">Reference proteome</keyword>
<proteinExistence type="inferred from homology"/>
<dbReference type="Ensembl" id="ENSELUT00000057546.2">
    <property type="protein sequence ID" value="ENSELUP00000056033.1"/>
    <property type="gene ID" value="ENSELUG00000002329.3"/>
</dbReference>
<keyword evidence="6" id="KW-0653">Protein transport</keyword>
<dbReference type="Pfam" id="PF03810">
    <property type="entry name" value="IBN_N"/>
    <property type="match status" value="1"/>
</dbReference>
<accession>A0A6Q2XR70</accession>
<dbReference type="Proteomes" id="UP000265140">
    <property type="component" value="Chromosome 14"/>
</dbReference>
<evidence type="ECO:0000256" key="4">
    <source>
        <dbReference type="ARBA" id="ARBA00022448"/>
    </source>
</evidence>
<dbReference type="InterPro" id="IPR057947">
    <property type="entry name" value="TPR_XPO7/RBP17"/>
</dbReference>
<dbReference type="Bgee" id="ENSELUG00000002329">
    <property type="expression patterns" value="Expressed in camera-type eye and 15 other cell types or tissues"/>
</dbReference>
<dbReference type="SMART" id="SM00913">
    <property type="entry name" value="IBN_N"/>
    <property type="match status" value="1"/>
</dbReference>
<dbReference type="GO" id="GO:0005049">
    <property type="term" value="F:nuclear export signal receptor activity"/>
    <property type="evidence" value="ECO:0007669"/>
    <property type="project" value="InterPro"/>
</dbReference>
<reference evidence="9" key="4">
    <citation type="submission" date="2025-09" db="UniProtKB">
        <authorList>
            <consortium name="Ensembl"/>
        </authorList>
    </citation>
    <scope>IDENTIFICATION</scope>
</reference>
<sequence length="1057" mass="120271">GLVSVLQRFYCVLTAQYLRCMLTVALWSLLPLFLVCGQSLAQLEILCKQLYETTETGVRLQAEKALVEFTNSPDCLSKCQLLLERGSSSYSQLLAATCLSKLVSRTSNPLPLEQRIDIRNYVLNYLATRPKLAAFVTQALIQLYSRITKLGWFDCQKDDYVFRNVIADVTRFLQDSVEHCIIGVTILSQLTNEINQADTSHPLTKHRKIASSFRDSSLFDIFTLSCNLLKQASGKNLNLNDESQHGLLMQLLKLSHNCLNYDFIGTSTDESSDDLCTVQIPTSWRSAFLDSSTLQLFFDLYHSIPPSLSPLVLSCLVQIASVRRSLFNNAERAKFLSHLVDGVKRILENPQSLSDPNNYHEFCRLLARLKSNYQLGELVKVENYPEVIRLIANFTVTSLQHWEFAPNSVHYLLSLWQRLAASVPYVKATEPHLLETYTPEVTKAYITSRLESVCIILRDGLEDPLDDAGLVQQQLDQLSTIGRCEYEKTCALLVQLFDQSAQTYQELLQSTNSSTIDITVQEGRLTWLVYIIGAVIGGRVSFASTDEQDAMDGELVCRVLQLMNLTDSRLAQAGNERLELAMLSFFEQFRKIYIGDQVQKSSKLYRRLSEVLGLNDETMVLSVFIGKIITNLKYWGQCEPITSKTLQLLNDLSIGYPFVSVRKLVKLSAVQFMLNNHTSEHFSFLGVNNQSNLSDMRCRTTFYTALGRLLMVDLGEDEDQFEQFMLPLTAAFEAVAQMFSTNTFNEQEAKRTLVGLVRDLRGIAFAFNAKTSFMMLFDWIYPAYMPILQRAIELWYHVPACTTPVLKLMAELVHNRSQRLQFDVSSPNGILLFRETSKMITTYATSMCLSGQDYPKLSQSFYSLLEVLTQDHMNFIASLEPHVVMYILSSISEGLTALDTMVCTGCCSSLDHIVTYLFKQLSRSTKKRPAAMATDDRFLHIMQQHPEMIQQMLSTVLNIIIFEDCRNQWSMSRPLLGLILLNEKYFADLRNSIVNSQPPEKQQAMHLCFENLMEGIERNLLTKNRDRFTQNLSVFRREVNDSMKNSSYGVNSNDMMS</sequence>
<evidence type="ECO:0000256" key="2">
    <source>
        <dbReference type="ARBA" id="ARBA00004496"/>
    </source>
</evidence>
<dbReference type="Pfam" id="PF25795">
    <property type="entry name" value="TPR_XPO7"/>
    <property type="match status" value="1"/>
</dbReference>
<comment type="similarity">
    <text evidence="3">Belongs to the exportin family.</text>
</comment>
<reference evidence="10" key="1">
    <citation type="journal article" date="2014" name="PLoS ONE">
        <title>The genome and linkage map of the northern pike (Esox lucius): conserved synteny revealed between the salmonid sister group and the Neoteleostei.</title>
        <authorList>
            <person name="Rondeau E.B."/>
            <person name="Minkley D.R."/>
            <person name="Leong J.S."/>
            <person name="Messmer A.M."/>
            <person name="Jantzen J.R."/>
            <person name="von Schalburg K.R."/>
            <person name="Lemon C."/>
            <person name="Bird N.H."/>
            <person name="Koop B.F."/>
        </authorList>
    </citation>
    <scope>NUCLEOTIDE SEQUENCE</scope>
</reference>
<evidence type="ECO:0000256" key="1">
    <source>
        <dbReference type="ARBA" id="ARBA00004123"/>
    </source>
</evidence>
<dbReference type="InterPro" id="IPR016024">
    <property type="entry name" value="ARM-type_fold"/>
</dbReference>
<comment type="subcellular location">
    <subcellularLocation>
        <location evidence="2">Cytoplasm</location>
    </subcellularLocation>
    <subcellularLocation>
        <location evidence="1">Nucleus</location>
    </subcellularLocation>
</comment>
<reference evidence="9" key="3">
    <citation type="submission" date="2025-08" db="UniProtKB">
        <authorList>
            <consortium name="Ensembl"/>
        </authorList>
    </citation>
    <scope>IDENTIFICATION</scope>
</reference>
<dbReference type="SUPFAM" id="SSF48371">
    <property type="entry name" value="ARM repeat"/>
    <property type="match status" value="1"/>
</dbReference>
<dbReference type="Gene3D" id="1.25.10.10">
    <property type="entry name" value="Leucine-rich Repeat Variant"/>
    <property type="match status" value="2"/>
</dbReference>
<dbReference type="GO" id="GO:0005643">
    <property type="term" value="C:nuclear pore"/>
    <property type="evidence" value="ECO:0007669"/>
    <property type="project" value="TreeGrafter"/>
</dbReference>